<evidence type="ECO:0000313" key="6">
    <source>
        <dbReference type="EMBL" id="RXG85011.1"/>
    </source>
</evidence>
<dbReference type="AlphaFoldDB" id="A0A4Q0Q7M8"/>
<protein>
    <submittedName>
        <fullName evidence="6">DUF1656 domain-containing protein</fullName>
    </submittedName>
</protein>
<evidence type="ECO:0000313" key="7">
    <source>
        <dbReference type="Proteomes" id="UP000290174"/>
    </source>
</evidence>
<keyword evidence="2 5" id="KW-0812">Transmembrane</keyword>
<evidence type="ECO:0000256" key="4">
    <source>
        <dbReference type="ARBA" id="ARBA00023136"/>
    </source>
</evidence>
<evidence type="ECO:0000256" key="5">
    <source>
        <dbReference type="SAM" id="Phobius"/>
    </source>
</evidence>
<comment type="caution">
    <text evidence="6">The sequence shown here is derived from an EMBL/GenBank/DDBJ whole genome shotgun (WGS) entry which is preliminary data.</text>
</comment>
<proteinExistence type="predicted"/>
<dbReference type="InterPro" id="IPR012451">
    <property type="entry name" value="DUF1656"/>
</dbReference>
<keyword evidence="3 5" id="KW-1133">Transmembrane helix</keyword>
<evidence type="ECO:0000256" key="1">
    <source>
        <dbReference type="ARBA" id="ARBA00022475"/>
    </source>
</evidence>
<name>A0A4Q0Q7M8_9BRAD</name>
<feature type="transmembrane region" description="Helical" evidence="5">
    <location>
        <begin position="7"/>
        <end position="29"/>
    </location>
</feature>
<dbReference type="EMBL" id="RKMK01000063">
    <property type="protein sequence ID" value="RXG85011.1"/>
    <property type="molecule type" value="Genomic_DNA"/>
</dbReference>
<keyword evidence="1" id="KW-1003">Cell membrane</keyword>
<dbReference type="Pfam" id="PF07869">
    <property type="entry name" value="DUF1656"/>
    <property type="match status" value="1"/>
</dbReference>
<dbReference type="Proteomes" id="UP000290174">
    <property type="component" value="Unassembled WGS sequence"/>
</dbReference>
<accession>A0A4Q0Q7M8</accession>
<keyword evidence="4 5" id="KW-0472">Membrane</keyword>
<evidence type="ECO:0000256" key="2">
    <source>
        <dbReference type="ARBA" id="ARBA00022692"/>
    </source>
</evidence>
<dbReference type="RefSeq" id="WP_128932633.1">
    <property type="nucleotide sequence ID" value="NZ_CP022221.1"/>
</dbReference>
<reference evidence="6 7" key="1">
    <citation type="submission" date="2018-11" db="EMBL/GenBank/DDBJ databases">
        <title>Bradyrhizobium sp. nov., isolated from effective nodules of peanut in China.</title>
        <authorList>
            <person name="Li Y."/>
        </authorList>
    </citation>
    <scope>NUCLEOTIDE SEQUENCE [LARGE SCALE GENOMIC DNA]</scope>
    <source>
        <strain evidence="6 7">CCBAU 51770</strain>
    </source>
</reference>
<organism evidence="6 7">
    <name type="scientific">Bradyrhizobium zhanjiangense</name>
    <dbReference type="NCBI Taxonomy" id="1325107"/>
    <lineage>
        <taxon>Bacteria</taxon>
        <taxon>Pseudomonadati</taxon>
        <taxon>Pseudomonadota</taxon>
        <taxon>Alphaproteobacteria</taxon>
        <taxon>Hyphomicrobiales</taxon>
        <taxon>Nitrobacteraceae</taxon>
        <taxon>Bradyrhizobium</taxon>
    </lineage>
</organism>
<sequence>MNEEINVAGVFIPTFVVACIFALGLGMALSATLNRSVSFEIKSFAWHPALFDFAIFVILVDICYTLLGKFLP</sequence>
<feature type="transmembrane region" description="Helical" evidence="5">
    <location>
        <begin position="49"/>
        <end position="67"/>
    </location>
</feature>
<evidence type="ECO:0000256" key="3">
    <source>
        <dbReference type="ARBA" id="ARBA00022989"/>
    </source>
</evidence>
<gene>
    <name evidence="6" type="ORF">EAS61_37260</name>
</gene>